<keyword evidence="6" id="KW-1185">Reference proteome</keyword>
<sequence>MVGPVGFPKMGFGFFPLSVHLVSFWGERTFSGGLRGPCALATMELRFALLLAALAGCLLPAGGCLICDPAVVAALKSLEKDYLPGHLDAEHHKNMMERVEKTVKDFGKLPLKENSYIGAVDEATLEKASWSLLKDLKRITDSDVKGELFVKELFWMLHLQKETFANYAAQFLKEAYCPNKCGTMLQTLIWCNKCVKEVHACRKSYFCQDRKVEVHRMEDMILDCELNWHHASEGLTDYSFYRVWENNSEALVSKGKQPTLTKPMVDTEDAGRYYCELGTVSSGPATIIHFHVSVLPKRVVEEKPSPNVITQGEATPGMMTSVRPESSTTLQSPKSENLLSGLLGRLMIWGAVLLIAIIAFVIFCRRKVIDFVKSSLFGIGGGAAKHSQVSNQETTDSTSQ</sequence>
<keyword evidence="2" id="KW-0732">Signal</keyword>
<dbReference type="PANTHER" id="PTHR35540:SF1">
    <property type="entry name" value="IZUMO SPERM-EGG FUSION PROTEIN 1"/>
    <property type="match status" value="1"/>
</dbReference>
<keyword evidence="4" id="KW-0472">Membrane</keyword>
<proteinExistence type="inferred from homology"/>
<evidence type="ECO:0000256" key="2">
    <source>
        <dbReference type="ARBA" id="ARBA00022729"/>
    </source>
</evidence>
<evidence type="ECO:0000313" key="6">
    <source>
        <dbReference type="Proteomes" id="UP000694923"/>
    </source>
</evidence>
<evidence type="ECO:0000313" key="7">
    <source>
        <dbReference type="RefSeq" id="XP_008567517.1"/>
    </source>
</evidence>
<dbReference type="PANTHER" id="PTHR35540">
    <property type="entry name" value="IZUMO SPERM-EGG FUSION PROTEIN 1"/>
    <property type="match status" value="1"/>
</dbReference>
<comment type="similarity">
    <text evidence="1">Belongs to the Izumo family.</text>
</comment>
<dbReference type="SUPFAM" id="SSF48726">
    <property type="entry name" value="Immunoglobulin"/>
    <property type="match status" value="1"/>
</dbReference>
<evidence type="ECO:0000256" key="4">
    <source>
        <dbReference type="SAM" id="Phobius"/>
    </source>
</evidence>
<name>A0ABM0QGM6_GALVR</name>
<feature type="compositionally biased region" description="Polar residues" evidence="3">
    <location>
        <begin position="323"/>
        <end position="333"/>
    </location>
</feature>
<gene>
    <name evidence="7" type="primary">IZUMO1</name>
</gene>
<evidence type="ECO:0000256" key="1">
    <source>
        <dbReference type="ARBA" id="ARBA00009633"/>
    </source>
</evidence>
<dbReference type="InterPro" id="IPR013783">
    <property type="entry name" value="Ig-like_fold"/>
</dbReference>
<dbReference type="GeneID" id="103587750"/>
<accession>A0ABM0QGM6</accession>
<protein>
    <submittedName>
        <fullName evidence="7">Izumo sperm-egg fusion protein 1</fullName>
    </submittedName>
</protein>
<dbReference type="InterPro" id="IPR029389">
    <property type="entry name" value="IZUMO"/>
</dbReference>
<feature type="domain" description="Izumo protein immunoglobulin" evidence="5">
    <location>
        <begin position="210"/>
        <end position="297"/>
    </location>
</feature>
<feature type="region of interest" description="Disordered" evidence="3">
    <location>
        <begin position="307"/>
        <end position="333"/>
    </location>
</feature>
<evidence type="ECO:0000256" key="3">
    <source>
        <dbReference type="SAM" id="MobiDB-lite"/>
    </source>
</evidence>
<keyword evidence="4" id="KW-0812">Transmembrane</keyword>
<feature type="transmembrane region" description="Helical" evidence="4">
    <location>
        <begin position="342"/>
        <end position="364"/>
    </location>
</feature>
<reference evidence="7" key="1">
    <citation type="submission" date="2025-08" db="UniProtKB">
        <authorList>
            <consortium name="RefSeq"/>
        </authorList>
    </citation>
    <scope>IDENTIFICATION</scope>
</reference>
<dbReference type="Pfam" id="PF15005">
    <property type="entry name" value="IZUMO"/>
    <property type="match status" value="1"/>
</dbReference>
<evidence type="ECO:0000259" key="5">
    <source>
        <dbReference type="Pfam" id="PF16706"/>
    </source>
</evidence>
<dbReference type="RefSeq" id="XP_008567517.1">
    <property type="nucleotide sequence ID" value="XM_008569295.1"/>
</dbReference>
<keyword evidence="4" id="KW-1133">Transmembrane helix</keyword>
<dbReference type="InterPro" id="IPR036179">
    <property type="entry name" value="Ig-like_dom_sf"/>
</dbReference>
<dbReference type="Pfam" id="PF16706">
    <property type="entry name" value="Izumo-Ig"/>
    <property type="match status" value="1"/>
</dbReference>
<dbReference type="Proteomes" id="UP000694923">
    <property type="component" value="Unplaced"/>
</dbReference>
<organism evidence="6 7">
    <name type="scientific">Galeopterus variegatus</name>
    <name type="common">Malayan flying lemur</name>
    <name type="synonym">Cynocephalus variegatus</name>
    <dbReference type="NCBI Taxonomy" id="482537"/>
    <lineage>
        <taxon>Eukaryota</taxon>
        <taxon>Metazoa</taxon>
        <taxon>Chordata</taxon>
        <taxon>Craniata</taxon>
        <taxon>Vertebrata</taxon>
        <taxon>Euteleostomi</taxon>
        <taxon>Mammalia</taxon>
        <taxon>Eutheria</taxon>
        <taxon>Euarchontoglires</taxon>
        <taxon>Dermoptera</taxon>
        <taxon>Cynocephalidae</taxon>
        <taxon>Galeopterus</taxon>
    </lineage>
</organism>
<dbReference type="InterPro" id="IPR032700">
    <property type="entry name" value="IZUMO1"/>
</dbReference>
<dbReference type="Gene3D" id="2.60.40.10">
    <property type="entry name" value="Immunoglobulins"/>
    <property type="match status" value="1"/>
</dbReference>
<dbReference type="InterPro" id="IPR032699">
    <property type="entry name" value="Izumo-Ig"/>
</dbReference>